<feature type="non-terminal residue" evidence="1">
    <location>
        <position position="131"/>
    </location>
</feature>
<dbReference type="EMBL" id="BKCJ010975939">
    <property type="protein sequence ID" value="GFC58029.1"/>
    <property type="molecule type" value="Genomic_DNA"/>
</dbReference>
<sequence length="131" mass="15280">MKQVDRYAQANSLIIAIVECYIGNKQGEAIQQTIKSYTIDCREEALANKKEYIDLIDTSSTYVAVASLSEFELMKILMDKMEEHKCYLRAEYKKELYDTLVKSYNTDKDLFETYGEVFTLKKGRDDKDKDQ</sequence>
<protein>
    <submittedName>
        <fullName evidence="1">Uncharacterized protein</fullName>
    </submittedName>
</protein>
<accession>A0A699Q5R4</accession>
<gene>
    <name evidence="1" type="ORF">Tci_829999</name>
</gene>
<evidence type="ECO:0000313" key="1">
    <source>
        <dbReference type="EMBL" id="GFC58029.1"/>
    </source>
</evidence>
<reference evidence="1" key="1">
    <citation type="journal article" date="2019" name="Sci. Rep.">
        <title>Draft genome of Tanacetum cinerariifolium, the natural source of mosquito coil.</title>
        <authorList>
            <person name="Yamashiro T."/>
            <person name="Shiraishi A."/>
            <person name="Satake H."/>
            <person name="Nakayama K."/>
        </authorList>
    </citation>
    <scope>NUCLEOTIDE SEQUENCE</scope>
</reference>
<name>A0A699Q5R4_TANCI</name>
<comment type="caution">
    <text evidence="1">The sequence shown here is derived from an EMBL/GenBank/DDBJ whole genome shotgun (WGS) entry which is preliminary data.</text>
</comment>
<organism evidence="1">
    <name type="scientific">Tanacetum cinerariifolium</name>
    <name type="common">Dalmatian daisy</name>
    <name type="synonym">Chrysanthemum cinerariifolium</name>
    <dbReference type="NCBI Taxonomy" id="118510"/>
    <lineage>
        <taxon>Eukaryota</taxon>
        <taxon>Viridiplantae</taxon>
        <taxon>Streptophyta</taxon>
        <taxon>Embryophyta</taxon>
        <taxon>Tracheophyta</taxon>
        <taxon>Spermatophyta</taxon>
        <taxon>Magnoliopsida</taxon>
        <taxon>eudicotyledons</taxon>
        <taxon>Gunneridae</taxon>
        <taxon>Pentapetalae</taxon>
        <taxon>asterids</taxon>
        <taxon>campanulids</taxon>
        <taxon>Asterales</taxon>
        <taxon>Asteraceae</taxon>
        <taxon>Asteroideae</taxon>
        <taxon>Anthemideae</taxon>
        <taxon>Anthemidinae</taxon>
        <taxon>Tanacetum</taxon>
    </lineage>
</organism>
<proteinExistence type="predicted"/>
<dbReference type="AlphaFoldDB" id="A0A699Q5R4"/>